<reference evidence="5" key="1">
    <citation type="journal article" date="2005" name="Science">
        <title>Life at depth: Photobacterium profundum genome sequence and expression analysis.</title>
        <authorList>
            <person name="Vezzi A."/>
            <person name="Campanaro S."/>
            <person name="D'Angelo M."/>
            <person name="Simonato F."/>
            <person name="Vitulo N."/>
            <person name="Lauro F.M."/>
            <person name="Cestaro A."/>
            <person name="Malacrida G."/>
            <person name="Simionati B."/>
            <person name="Cannata N."/>
            <person name="Romualdi C."/>
            <person name="Bartlett D.H."/>
            <person name="Valle G."/>
        </authorList>
    </citation>
    <scope>NUCLEOTIDE SEQUENCE [LARGE SCALE GENOMIC DNA]</scope>
    <source>
        <strain evidence="5">ATCC BAA-1253 / SS9</strain>
    </source>
</reference>
<evidence type="ECO:0008006" key="6">
    <source>
        <dbReference type="Google" id="ProtNLM"/>
    </source>
</evidence>
<evidence type="ECO:0000256" key="2">
    <source>
        <dbReference type="ARBA" id="ARBA00022448"/>
    </source>
</evidence>
<dbReference type="GO" id="GO:0015772">
    <property type="term" value="P:oligosaccharide transport"/>
    <property type="evidence" value="ECO:0007669"/>
    <property type="project" value="TreeGrafter"/>
</dbReference>
<dbReference type="EMBL" id="CR378665">
    <property type="protein sequence ID" value="CAG19281.1"/>
    <property type="molecule type" value="Genomic_DNA"/>
</dbReference>
<evidence type="ECO:0000256" key="1">
    <source>
        <dbReference type="ARBA" id="ARBA00009075"/>
    </source>
</evidence>
<dbReference type="Pfam" id="PF03573">
    <property type="entry name" value="OprD"/>
    <property type="match status" value="1"/>
</dbReference>
<dbReference type="InterPro" id="IPR005318">
    <property type="entry name" value="OM_porin_bac"/>
</dbReference>
<dbReference type="Proteomes" id="UP000000593">
    <property type="component" value="Chromosome 1"/>
</dbReference>
<organism evidence="4 5">
    <name type="scientific">Photobacterium profundum (strain SS9)</name>
    <dbReference type="NCBI Taxonomy" id="298386"/>
    <lineage>
        <taxon>Bacteria</taxon>
        <taxon>Pseudomonadati</taxon>
        <taxon>Pseudomonadota</taxon>
        <taxon>Gammaproteobacteria</taxon>
        <taxon>Vibrionales</taxon>
        <taxon>Vibrionaceae</taxon>
        <taxon>Photobacterium</taxon>
    </lineage>
</organism>
<dbReference type="PANTHER" id="PTHR34596:SF2">
    <property type="entry name" value="CHITOPORIN"/>
    <property type="match status" value="1"/>
</dbReference>
<keyword evidence="2" id="KW-0813">Transport</keyword>
<evidence type="ECO:0000256" key="3">
    <source>
        <dbReference type="ARBA" id="ARBA00022729"/>
    </source>
</evidence>
<protein>
    <recommendedName>
        <fullName evidence="6">Multidrug transporter</fullName>
    </recommendedName>
</protein>
<dbReference type="STRING" id="298386.PBPRA0868"/>
<dbReference type="KEGG" id="ppr:PBPRA0868"/>
<proteinExistence type="inferred from homology"/>
<dbReference type="GO" id="GO:0016020">
    <property type="term" value="C:membrane"/>
    <property type="evidence" value="ECO:0007669"/>
    <property type="project" value="InterPro"/>
</dbReference>
<dbReference type="InterPro" id="IPR023614">
    <property type="entry name" value="Porin_dom_sf"/>
</dbReference>
<dbReference type="GO" id="GO:0015288">
    <property type="term" value="F:porin activity"/>
    <property type="evidence" value="ECO:0007669"/>
    <property type="project" value="TreeGrafter"/>
</dbReference>
<dbReference type="PANTHER" id="PTHR34596">
    <property type="entry name" value="CHITOPORIN"/>
    <property type="match status" value="1"/>
</dbReference>
<keyword evidence="5" id="KW-1185">Reference proteome</keyword>
<evidence type="ECO:0000313" key="5">
    <source>
        <dbReference type="Proteomes" id="UP000000593"/>
    </source>
</evidence>
<evidence type="ECO:0000313" key="4">
    <source>
        <dbReference type="EMBL" id="CAG19281.1"/>
    </source>
</evidence>
<dbReference type="eggNOG" id="ENOG502Z7J2">
    <property type="taxonomic scope" value="Bacteria"/>
</dbReference>
<dbReference type="AlphaFoldDB" id="Q6LTU4"/>
<comment type="similarity">
    <text evidence="1">Belongs to the outer membrane porin (Opr) (TC 1.B.25) family.</text>
</comment>
<dbReference type="Gene3D" id="2.40.160.10">
    <property type="entry name" value="Porin"/>
    <property type="match status" value="1"/>
</dbReference>
<accession>Q6LTU4</accession>
<gene>
    <name evidence="4" type="primary">VV10205</name>
    <name evidence="4" type="ordered locus">PBPRA0868</name>
</gene>
<keyword evidence="3" id="KW-0732">Signal</keyword>
<dbReference type="HOGENOM" id="CLU_045968_0_0_6"/>
<sequence length="504" mass="54815">MVEFRFRLTYRESYLMPSAANLSGSSKQLVFFRSYSMENMFKRSVLSAVVVGIMAGSALTVATPVQASGFFEDSTINGAVNIFMRDRTRASFNAETGKEGPKTANLDHGSIFTNLGFNSGYAGDVVGLDLNVYATFDMWQNSSPDHEFNFWNVESPYGDATPSKGDCLNNKNEDDSESKWSASCNDNGISYQTVAAKFKLGEDGTAKLGYFQPSVPSAMGVNWSYAAGTYLGGEAGYKFGNLDLGAVYATRYKAPWFKDTYEFQTTNGEDAGDAYSFGGRYTLASGLLFDAAYAGMTDGDRKNAHFKVNNTLESGLYLSGQVYMVDDDEQYDSTAYQFAFMSAKSFGAYSVRAEATYTVADAEGEGSMGNFAYRLTSQYGGSNGTYDVWWNNRSDFNHDGELALFGSLSRDFADLGATGLSAGLSAAMGVASSDVAGLDDLSEYAGSVFVNYVIQNGALEGANVGFHYTEFVNDTKTDNWTGWTNLFQDESDIKVSLTIPYSIK</sequence>
<name>Q6LTU4_PHOPR</name>